<dbReference type="OrthoDB" id="10326368at2759"/>
<dbReference type="AlphaFoldDB" id="A0A6A5C5B5"/>
<dbReference type="GeneID" id="68119526"/>
<dbReference type="VEuPathDB" id="AmoebaDB:FDP41_012311"/>
<dbReference type="Gene3D" id="3.40.30.10">
    <property type="entry name" value="Glutaredoxin"/>
    <property type="match status" value="1"/>
</dbReference>
<sequence length="227" mass="26276">MADQLQQHSSSPSLSTLFFRYAAVIVLCSLSYLIHNQYIENNFNKQYSGWIMDLEQHYAQFANTTIIPPITNDNNNNTELSNMSANNNNITSQFKTFSLNIDPTIWPNITQELESKVLTAVVIQFYSPQSVYSQKLTEHWKELTQLLYSNPDMIRKIRICQYNVNSRKAYIYTKSMIGRGIITSFPSIILFYANSQKTIATKSFQYDIRSVSLMKKFIENSLDSIKK</sequence>
<evidence type="ECO:0000313" key="3">
    <source>
        <dbReference type="Proteomes" id="UP000444721"/>
    </source>
</evidence>
<dbReference type="VEuPathDB" id="AmoebaDB:NfTy_039490"/>
<name>A0A6A5C5B5_NAEFO</name>
<evidence type="ECO:0000313" key="2">
    <source>
        <dbReference type="EMBL" id="KAF0981654.1"/>
    </source>
</evidence>
<evidence type="ECO:0000256" key="1">
    <source>
        <dbReference type="SAM" id="Phobius"/>
    </source>
</evidence>
<dbReference type="VEuPathDB" id="AmoebaDB:NF0052850"/>
<reference evidence="2 3" key="1">
    <citation type="journal article" date="2019" name="Sci. Rep.">
        <title>Nanopore sequencing improves the draft genome of the human pathogenic amoeba Naegleria fowleri.</title>
        <authorList>
            <person name="Liechti N."/>
            <person name="Schurch N."/>
            <person name="Bruggmann R."/>
            <person name="Wittwer M."/>
        </authorList>
    </citation>
    <scope>NUCLEOTIDE SEQUENCE [LARGE SCALE GENOMIC DNA]</scope>
    <source>
        <strain evidence="2 3">ATCC 30894</strain>
    </source>
</reference>
<protein>
    <recommendedName>
        <fullName evidence="4">Thioredoxin domain-containing protein</fullName>
    </recommendedName>
</protein>
<organism evidence="2 3">
    <name type="scientific">Naegleria fowleri</name>
    <name type="common">Brain eating amoeba</name>
    <dbReference type="NCBI Taxonomy" id="5763"/>
    <lineage>
        <taxon>Eukaryota</taxon>
        <taxon>Discoba</taxon>
        <taxon>Heterolobosea</taxon>
        <taxon>Tetramitia</taxon>
        <taxon>Eutetramitia</taxon>
        <taxon>Vahlkampfiidae</taxon>
        <taxon>Naegleria</taxon>
    </lineage>
</organism>
<dbReference type="InterPro" id="IPR036249">
    <property type="entry name" value="Thioredoxin-like_sf"/>
</dbReference>
<keyword evidence="1" id="KW-0472">Membrane</keyword>
<keyword evidence="1" id="KW-1133">Transmembrane helix</keyword>
<feature type="transmembrane region" description="Helical" evidence="1">
    <location>
        <begin position="18"/>
        <end position="35"/>
    </location>
</feature>
<keyword evidence="1" id="KW-0812">Transmembrane</keyword>
<evidence type="ECO:0008006" key="4">
    <source>
        <dbReference type="Google" id="ProtNLM"/>
    </source>
</evidence>
<comment type="caution">
    <text evidence="2">The sequence shown here is derived from an EMBL/GenBank/DDBJ whole genome shotgun (WGS) entry which is preliminary data.</text>
</comment>
<proteinExistence type="predicted"/>
<dbReference type="Proteomes" id="UP000444721">
    <property type="component" value="Unassembled WGS sequence"/>
</dbReference>
<keyword evidence="3" id="KW-1185">Reference proteome</keyword>
<dbReference type="CDD" id="cd02961">
    <property type="entry name" value="PDI_a_family"/>
    <property type="match status" value="1"/>
</dbReference>
<dbReference type="RefSeq" id="XP_044566367.1">
    <property type="nucleotide sequence ID" value="XM_044702817.1"/>
</dbReference>
<dbReference type="EMBL" id="VFQX01000013">
    <property type="protein sequence ID" value="KAF0981654.1"/>
    <property type="molecule type" value="Genomic_DNA"/>
</dbReference>
<dbReference type="SUPFAM" id="SSF52833">
    <property type="entry name" value="Thioredoxin-like"/>
    <property type="match status" value="1"/>
</dbReference>
<gene>
    <name evidence="2" type="ORF">FDP41_012311</name>
</gene>
<accession>A0A6A5C5B5</accession>